<organism evidence="2 3">
    <name type="scientific">Agrilutibacter niabensis</name>
    <dbReference type="NCBI Taxonomy" id="380628"/>
    <lineage>
        <taxon>Bacteria</taxon>
        <taxon>Pseudomonadati</taxon>
        <taxon>Pseudomonadota</taxon>
        <taxon>Gammaproteobacteria</taxon>
        <taxon>Lysobacterales</taxon>
        <taxon>Lysobacteraceae</taxon>
        <taxon>Agrilutibacter</taxon>
    </lineage>
</organism>
<gene>
    <name evidence="2" type="ORF">J2X04_001177</name>
</gene>
<dbReference type="SUPFAM" id="SSF51261">
    <property type="entry name" value="Duplicated hybrid motif"/>
    <property type="match status" value="1"/>
</dbReference>
<accession>A0ABU1VMX2</accession>
<evidence type="ECO:0000313" key="2">
    <source>
        <dbReference type="EMBL" id="MDR7098830.1"/>
    </source>
</evidence>
<dbReference type="PANTHER" id="PTHR21666:SF268">
    <property type="entry name" value="PEPTIDASE M23 DOMAIN-CONTAINING PROTEIN"/>
    <property type="match status" value="1"/>
</dbReference>
<keyword evidence="3" id="KW-1185">Reference proteome</keyword>
<dbReference type="Proteomes" id="UP001267878">
    <property type="component" value="Unassembled WGS sequence"/>
</dbReference>
<name>A0ABU1VMX2_9GAMM</name>
<dbReference type="EMBL" id="JAVDVW010000001">
    <property type="protein sequence ID" value="MDR7098830.1"/>
    <property type="molecule type" value="Genomic_DNA"/>
</dbReference>
<keyword evidence="2" id="KW-0378">Hydrolase</keyword>
<dbReference type="Gene3D" id="2.70.70.10">
    <property type="entry name" value="Glucose Permease (Domain IIA)"/>
    <property type="match status" value="1"/>
</dbReference>
<dbReference type="GO" id="GO:0016787">
    <property type="term" value="F:hydrolase activity"/>
    <property type="evidence" value="ECO:0007669"/>
    <property type="project" value="UniProtKB-KW"/>
</dbReference>
<dbReference type="Pfam" id="PF01551">
    <property type="entry name" value="Peptidase_M23"/>
    <property type="match status" value="1"/>
</dbReference>
<dbReference type="PANTHER" id="PTHR21666">
    <property type="entry name" value="PEPTIDASE-RELATED"/>
    <property type="match status" value="1"/>
</dbReference>
<feature type="domain" description="M23ase beta-sheet core" evidence="1">
    <location>
        <begin position="57"/>
        <end position="145"/>
    </location>
</feature>
<comment type="caution">
    <text evidence="2">The sequence shown here is derived from an EMBL/GenBank/DDBJ whole genome shotgun (WGS) entry which is preliminary data.</text>
</comment>
<dbReference type="InterPro" id="IPR011055">
    <property type="entry name" value="Dup_hybrid_motif"/>
</dbReference>
<proteinExistence type="predicted"/>
<evidence type="ECO:0000313" key="3">
    <source>
        <dbReference type="Proteomes" id="UP001267878"/>
    </source>
</evidence>
<protein>
    <submittedName>
        <fullName evidence="2">Murein DD-endopeptidase MepM/ murein hydrolase activator NlpD</fullName>
    </submittedName>
</protein>
<evidence type="ECO:0000259" key="1">
    <source>
        <dbReference type="Pfam" id="PF01551"/>
    </source>
</evidence>
<dbReference type="InterPro" id="IPR050570">
    <property type="entry name" value="Cell_wall_metabolism_enzyme"/>
</dbReference>
<dbReference type="CDD" id="cd12797">
    <property type="entry name" value="M23_peptidase"/>
    <property type="match status" value="1"/>
</dbReference>
<sequence>MRFWRTRIFKASLAAMIAVFAVGYLIPEHAIIPVQGASKRDWNPSSFWYEPWGRSGVHKGIDIFAPYGRPVVAPVGGIVLFRGDMGMGGRAIIILGPRWRFHYFAHLSQWHVSPLSFVSRGQLIGEVGTSGNAAGKPPHLHYAITSLLPRPWRISNATQGWKRMFFLDPNGVVGGT</sequence>
<reference evidence="2 3" key="1">
    <citation type="submission" date="2023-07" db="EMBL/GenBank/DDBJ databases">
        <title>Sorghum-associated microbial communities from plants grown in Nebraska, USA.</title>
        <authorList>
            <person name="Schachtman D."/>
        </authorList>
    </citation>
    <scope>NUCLEOTIDE SEQUENCE [LARGE SCALE GENOMIC DNA]</scope>
    <source>
        <strain evidence="2 3">BE187</strain>
    </source>
</reference>
<dbReference type="InterPro" id="IPR016047">
    <property type="entry name" value="M23ase_b-sheet_dom"/>
</dbReference>